<keyword evidence="2 6" id="KW-0812">Transmembrane</keyword>
<evidence type="ECO:0000259" key="7">
    <source>
        <dbReference type="PROSITE" id="PS50850"/>
    </source>
</evidence>
<evidence type="ECO:0000256" key="1">
    <source>
        <dbReference type="ARBA" id="ARBA00004141"/>
    </source>
</evidence>
<evidence type="ECO:0000256" key="4">
    <source>
        <dbReference type="ARBA" id="ARBA00023136"/>
    </source>
</evidence>
<dbReference type="PANTHER" id="PTHR23502">
    <property type="entry name" value="MAJOR FACILITATOR SUPERFAMILY"/>
    <property type="match status" value="1"/>
</dbReference>
<dbReference type="PANTHER" id="PTHR23502:SF156">
    <property type="entry name" value="TRANSPORTER, PUTATIVE (AFU_ORTHOLOGUE AFUA_5G00420)-RELATED"/>
    <property type="match status" value="1"/>
</dbReference>
<feature type="transmembrane region" description="Helical" evidence="6">
    <location>
        <begin position="230"/>
        <end position="251"/>
    </location>
</feature>
<evidence type="ECO:0000256" key="5">
    <source>
        <dbReference type="SAM" id="MobiDB-lite"/>
    </source>
</evidence>
<evidence type="ECO:0000256" key="3">
    <source>
        <dbReference type="ARBA" id="ARBA00022989"/>
    </source>
</evidence>
<keyword evidence="3 6" id="KW-1133">Transmembrane helix</keyword>
<feature type="transmembrane region" description="Helical" evidence="6">
    <location>
        <begin position="338"/>
        <end position="360"/>
    </location>
</feature>
<dbReference type="PROSITE" id="PS50850">
    <property type="entry name" value="MFS"/>
    <property type="match status" value="1"/>
</dbReference>
<name>A0A9P3CPG9_9PEZI</name>
<dbReference type="GeneID" id="68295625"/>
<dbReference type="Gene3D" id="1.20.1250.20">
    <property type="entry name" value="MFS general substrate transporter like domains"/>
    <property type="match status" value="1"/>
</dbReference>
<feature type="region of interest" description="Disordered" evidence="5">
    <location>
        <begin position="25"/>
        <end position="65"/>
    </location>
</feature>
<evidence type="ECO:0000256" key="6">
    <source>
        <dbReference type="SAM" id="Phobius"/>
    </source>
</evidence>
<feature type="transmembrane region" description="Helical" evidence="6">
    <location>
        <begin position="172"/>
        <end position="192"/>
    </location>
</feature>
<dbReference type="AlphaFoldDB" id="A0A9P3CPG9"/>
<sequence>MESSIPRSKSFDSASSSQTIKRSLEQVLKQHDDLRRSQEGTETAPPRQSNTNLVSWSGANDKENPQNFSNMTKLSIGINVSMMNLIVSFAVSVVSSMLGQIAIDFEQHDLEEMQLAVTVYIAGLAFGPVFFGPASECYGRKKPLVLGMTGFFVFNYLVTAVNGLRIALICRFLSAACGSAAYVIPPGVFVDLYGPVGRAIGYQVFATAAFVGGSVGPGVAAYMISSGLQWRWPLYLVSITTFPMILASILLPETLESALLQHKARRLRFATGEWSWHAKKDESPLELSNYLVKPWKMLVQEPVLIVVTMAFTIAYFIQTLTCSEIPIAFGKRHWDYTAAYQSLFLTLPGFTLGCAILIVDTILRFRKRHVKGLPIAPESRLPPMIVGMALLSIGLLWFAYSCSPDTNWPLQAAAAIVFSCGMYMVWVTATVYVQDLYVSHSNSALAACAFVRYSVGAAAPMLSGMLREKVGLRRTITFVGIFCAFLVPLHIFFYFFGKKIRRLSRFALHDAYVETPGAL</sequence>
<feature type="transmembrane region" description="Helical" evidence="6">
    <location>
        <begin position="298"/>
        <end position="318"/>
    </location>
</feature>
<feature type="transmembrane region" description="Helical" evidence="6">
    <location>
        <begin position="144"/>
        <end position="166"/>
    </location>
</feature>
<comment type="subcellular location">
    <subcellularLocation>
        <location evidence="1">Membrane</location>
        <topology evidence="1">Multi-pass membrane protein</topology>
    </subcellularLocation>
</comment>
<feature type="transmembrane region" description="Helical" evidence="6">
    <location>
        <begin position="444"/>
        <end position="463"/>
    </location>
</feature>
<dbReference type="InterPro" id="IPR011701">
    <property type="entry name" value="MFS"/>
</dbReference>
<feature type="transmembrane region" description="Helical" evidence="6">
    <location>
        <begin position="381"/>
        <end position="400"/>
    </location>
</feature>
<keyword evidence="4 6" id="KW-0472">Membrane</keyword>
<dbReference type="Proteomes" id="UP000825890">
    <property type="component" value="Unassembled WGS sequence"/>
</dbReference>
<feature type="compositionally biased region" description="Basic and acidic residues" evidence="5">
    <location>
        <begin position="25"/>
        <end position="39"/>
    </location>
</feature>
<organism evidence="8 9">
    <name type="scientific">Cercospora kikuchii</name>
    <dbReference type="NCBI Taxonomy" id="84275"/>
    <lineage>
        <taxon>Eukaryota</taxon>
        <taxon>Fungi</taxon>
        <taxon>Dikarya</taxon>
        <taxon>Ascomycota</taxon>
        <taxon>Pezizomycotina</taxon>
        <taxon>Dothideomycetes</taxon>
        <taxon>Dothideomycetidae</taxon>
        <taxon>Mycosphaerellales</taxon>
        <taxon>Mycosphaerellaceae</taxon>
        <taxon>Cercospora</taxon>
    </lineage>
</organism>
<dbReference type="SUPFAM" id="SSF103473">
    <property type="entry name" value="MFS general substrate transporter"/>
    <property type="match status" value="1"/>
</dbReference>
<dbReference type="InterPro" id="IPR020846">
    <property type="entry name" value="MFS_dom"/>
</dbReference>
<dbReference type="InterPro" id="IPR036259">
    <property type="entry name" value="MFS_trans_sf"/>
</dbReference>
<dbReference type="Pfam" id="PF07690">
    <property type="entry name" value="MFS_1"/>
    <property type="match status" value="1"/>
</dbReference>
<feature type="domain" description="Major facilitator superfamily (MFS) profile" evidence="7">
    <location>
        <begin position="76"/>
        <end position="501"/>
    </location>
</feature>
<feature type="transmembrane region" description="Helical" evidence="6">
    <location>
        <begin position="115"/>
        <end position="132"/>
    </location>
</feature>
<dbReference type="OrthoDB" id="419616at2759"/>
<feature type="transmembrane region" description="Helical" evidence="6">
    <location>
        <begin position="204"/>
        <end position="224"/>
    </location>
</feature>
<evidence type="ECO:0000256" key="2">
    <source>
        <dbReference type="ARBA" id="ARBA00022692"/>
    </source>
</evidence>
<evidence type="ECO:0000313" key="9">
    <source>
        <dbReference type="Proteomes" id="UP000825890"/>
    </source>
</evidence>
<evidence type="ECO:0000313" key="8">
    <source>
        <dbReference type="EMBL" id="GIZ46947.1"/>
    </source>
</evidence>
<feature type="transmembrane region" description="Helical" evidence="6">
    <location>
        <begin position="475"/>
        <end position="496"/>
    </location>
</feature>
<dbReference type="EMBL" id="BOLY01000006">
    <property type="protein sequence ID" value="GIZ46947.1"/>
    <property type="molecule type" value="Genomic_DNA"/>
</dbReference>
<feature type="transmembrane region" description="Helical" evidence="6">
    <location>
        <begin position="82"/>
        <end position="103"/>
    </location>
</feature>
<dbReference type="GO" id="GO:0005886">
    <property type="term" value="C:plasma membrane"/>
    <property type="evidence" value="ECO:0007669"/>
    <property type="project" value="TreeGrafter"/>
</dbReference>
<accession>A0A9P3CPG9</accession>
<gene>
    <name evidence="8" type="ORF">CKM354_001005000</name>
</gene>
<reference evidence="8 9" key="1">
    <citation type="submission" date="2021-01" db="EMBL/GenBank/DDBJ databases">
        <title>Cercospora kikuchii MAFF 305040 whole genome shotgun sequence.</title>
        <authorList>
            <person name="Kashiwa T."/>
            <person name="Suzuki T."/>
        </authorList>
    </citation>
    <scope>NUCLEOTIDE SEQUENCE [LARGE SCALE GENOMIC DNA]</scope>
    <source>
        <strain evidence="8 9">MAFF 305040</strain>
    </source>
</reference>
<feature type="compositionally biased region" description="Polar residues" evidence="5">
    <location>
        <begin position="46"/>
        <end position="58"/>
    </location>
</feature>
<protein>
    <recommendedName>
        <fullName evidence="7">Major facilitator superfamily (MFS) profile domain-containing protein</fullName>
    </recommendedName>
</protein>
<proteinExistence type="predicted"/>
<comment type="caution">
    <text evidence="8">The sequence shown here is derived from an EMBL/GenBank/DDBJ whole genome shotgun (WGS) entry which is preliminary data.</text>
</comment>
<feature type="transmembrane region" description="Helical" evidence="6">
    <location>
        <begin position="412"/>
        <end position="432"/>
    </location>
</feature>
<dbReference type="RefSeq" id="XP_044661434.1">
    <property type="nucleotide sequence ID" value="XM_044805499.1"/>
</dbReference>
<dbReference type="GO" id="GO:0022857">
    <property type="term" value="F:transmembrane transporter activity"/>
    <property type="evidence" value="ECO:0007669"/>
    <property type="project" value="InterPro"/>
</dbReference>
<keyword evidence="9" id="KW-1185">Reference proteome</keyword>